<keyword evidence="8 10" id="KW-0472">Membrane</keyword>
<comment type="function">
    <text evidence="9">Required for the biogenesis of c-type cytochromes. Possible subunit of a heme lyase.</text>
</comment>
<dbReference type="GO" id="GO:0020037">
    <property type="term" value="F:heme binding"/>
    <property type="evidence" value="ECO:0007669"/>
    <property type="project" value="InterPro"/>
</dbReference>
<feature type="transmembrane region" description="Helical" evidence="10">
    <location>
        <begin position="6"/>
        <end position="29"/>
    </location>
</feature>
<reference evidence="13 14" key="1">
    <citation type="journal article" date="2012" name="J. Bacteriol.">
        <title>Genome sequence of Thalassospira xiamenensis type strain M-5.</title>
        <authorList>
            <person name="Lai Q."/>
            <person name="Shao Z."/>
        </authorList>
    </citation>
    <scope>NUCLEOTIDE SEQUENCE [LARGE SCALE GENOMIC DNA]</scope>
    <source>
        <strain evidence="13 14">M-5</strain>
    </source>
</reference>
<feature type="transmembrane region" description="Helical" evidence="10">
    <location>
        <begin position="485"/>
        <end position="507"/>
    </location>
</feature>
<protein>
    <submittedName>
        <fullName evidence="13">Cytochrome c-type biogenesis protein CycK</fullName>
    </submittedName>
</protein>
<dbReference type="GeneID" id="31929122"/>
<evidence type="ECO:0000259" key="12">
    <source>
        <dbReference type="Pfam" id="PF16327"/>
    </source>
</evidence>
<feature type="transmembrane region" description="Helical" evidence="10">
    <location>
        <begin position="309"/>
        <end position="327"/>
    </location>
</feature>
<evidence type="ECO:0000256" key="10">
    <source>
        <dbReference type="SAM" id="Phobius"/>
    </source>
</evidence>
<feature type="transmembrane region" description="Helical" evidence="10">
    <location>
        <begin position="386"/>
        <end position="409"/>
    </location>
</feature>
<dbReference type="GO" id="GO:0015232">
    <property type="term" value="F:heme transmembrane transporter activity"/>
    <property type="evidence" value="ECO:0007669"/>
    <property type="project" value="InterPro"/>
</dbReference>
<feature type="transmembrane region" description="Helical" evidence="10">
    <location>
        <begin position="347"/>
        <end position="365"/>
    </location>
</feature>
<evidence type="ECO:0000256" key="9">
    <source>
        <dbReference type="ARBA" id="ARBA00037230"/>
    </source>
</evidence>
<dbReference type="PANTHER" id="PTHR43653:SF1">
    <property type="entry name" value="CYTOCHROME C-TYPE BIOGENESIS PROTEIN CCMF"/>
    <property type="match status" value="1"/>
</dbReference>
<dbReference type="InterPro" id="IPR032523">
    <property type="entry name" value="CcmF_C"/>
</dbReference>
<evidence type="ECO:0000256" key="5">
    <source>
        <dbReference type="ARBA" id="ARBA00022692"/>
    </source>
</evidence>
<keyword evidence="6" id="KW-0201">Cytochrome c-type biogenesis</keyword>
<dbReference type="InterPro" id="IPR002541">
    <property type="entry name" value="Cyt_c_assembly"/>
</dbReference>
<evidence type="ECO:0000259" key="11">
    <source>
        <dbReference type="Pfam" id="PF01578"/>
    </source>
</evidence>
<sequence>MIAEFGHFALILILALGTCQAVLFCPALFRASYRALGPTTAPTTTMTPAIAGGTLPDGLTGNIRTSENVGVGVWPLPFAMCVLAIIAEAALIHSFIVSDFTLPVVADYSHSSTPMIYRIGASVISDSGAMLFWVATSTLATLIYVLQSIARGVTEQDRVALGILGIIVALLAAVTIIDADPFIRSGIAPLDGNGLDPELQDLAGMARGPILYAGLAGLSVIFAVTFAALPGAKLDRAWSEQLRPWTMVSWTLLGGAIAINAYRAYTEQAWGNWWYWDTSENALLLPWLLTTAFLHCRAVLEKTETLKPWTALLALSAFAAGWFGTFLVRSDLLGPLPTALLSSGDAVALLVAFCVLFGGAYFMFWRCATDMIDDKDFSLVSRESGMFLNSVMLSVAAATVLIGTIYPLFLRWLGGDIITVGPPFFVQALIPIGLPLLFLMGFAPTLRWRKDETWQIGRRMKLAAMMSLIVILFVWMRFIDASPLPLLGIGLAAWVFTAALGDLWERLWRQPDHGEGKYRNLQLLGPRYLSMTFAHIGIAILIAGGSASAIWEQQISLSARTGQSIQIGPYNLQYEGVALLPGENFATRKATFIIYRNAQPVAELFPEVRYYPIRGIETKEADIWHGRDGDLHVSVGERAEDGGRVVTVRFLPMMPWVWGGMLLMLIGGAISICTRIVLRYKKNGVPAS</sequence>
<keyword evidence="3" id="KW-1003">Cell membrane</keyword>
<dbReference type="GO" id="GO:0017004">
    <property type="term" value="P:cytochrome complex assembly"/>
    <property type="evidence" value="ECO:0007669"/>
    <property type="project" value="UniProtKB-KW"/>
</dbReference>
<dbReference type="InterPro" id="IPR003568">
    <property type="entry name" value="Cyt_c_biogenesis_CcmF"/>
</dbReference>
<evidence type="ECO:0000256" key="3">
    <source>
        <dbReference type="ARBA" id="ARBA00022475"/>
    </source>
</evidence>
<keyword evidence="7 10" id="KW-1133">Transmembrane helix</keyword>
<feature type="domain" description="Cytochrome c-type biogenesis protein CcmF C-terminal" evidence="12">
    <location>
        <begin position="350"/>
        <end position="675"/>
    </location>
</feature>
<keyword evidence="5 10" id="KW-0812">Transmembrane</keyword>
<feature type="transmembrane region" description="Helical" evidence="10">
    <location>
        <begin position="462"/>
        <end position="479"/>
    </location>
</feature>
<feature type="transmembrane region" description="Helical" evidence="10">
    <location>
        <begin position="210"/>
        <end position="232"/>
    </location>
</feature>
<feature type="transmembrane region" description="Helical" evidence="10">
    <location>
        <begin position="158"/>
        <end position="177"/>
    </location>
</feature>
<feature type="transmembrane region" description="Helical" evidence="10">
    <location>
        <begin position="282"/>
        <end position="300"/>
    </location>
</feature>
<feature type="transmembrane region" description="Helical" evidence="10">
    <location>
        <begin position="116"/>
        <end position="146"/>
    </location>
</feature>
<evidence type="ECO:0000256" key="2">
    <source>
        <dbReference type="ARBA" id="ARBA00009186"/>
    </source>
</evidence>
<evidence type="ECO:0000256" key="8">
    <source>
        <dbReference type="ARBA" id="ARBA00023136"/>
    </source>
</evidence>
<comment type="subcellular location">
    <subcellularLocation>
        <location evidence="1">Cell inner membrane</location>
        <topology evidence="1">Multi-pass membrane protein</topology>
    </subcellularLocation>
</comment>
<dbReference type="Proteomes" id="UP000007127">
    <property type="component" value="Chromosome"/>
</dbReference>
<dbReference type="InterPro" id="IPR003567">
    <property type="entry name" value="Cyt_c_biogenesis"/>
</dbReference>
<feature type="domain" description="Cytochrome c assembly protein" evidence="11">
    <location>
        <begin position="128"/>
        <end position="330"/>
    </location>
</feature>
<dbReference type="Pfam" id="PF16327">
    <property type="entry name" value="CcmF_C"/>
    <property type="match status" value="1"/>
</dbReference>
<dbReference type="PANTHER" id="PTHR43653">
    <property type="entry name" value="CYTOCHROME C ASSEMBLY PROTEIN-RELATED"/>
    <property type="match status" value="1"/>
</dbReference>
<feature type="transmembrane region" description="Helical" evidence="10">
    <location>
        <begin position="73"/>
        <end position="96"/>
    </location>
</feature>
<feature type="transmembrane region" description="Helical" evidence="10">
    <location>
        <begin position="528"/>
        <end position="551"/>
    </location>
</feature>
<dbReference type="PRINTS" id="PR01411">
    <property type="entry name" value="CCMFBIOGNSIS"/>
</dbReference>
<name>A0AB72UH49_9PROT</name>
<proteinExistence type="inferred from homology"/>
<evidence type="ECO:0000256" key="7">
    <source>
        <dbReference type="ARBA" id="ARBA00022989"/>
    </source>
</evidence>
<dbReference type="KEGG" id="txi:TH3_17240"/>
<evidence type="ECO:0000256" key="6">
    <source>
        <dbReference type="ARBA" id="ARBA00022748"/>
    </source>
</evidence>
<evidence type="ECO:0000256" key="1">
    <source>
        <dbReference type="ARBA" id="ARBA00004429"/>
    </source>
</evidence>
<feature type="transmembrane region" description="Helical" evidence="10">
    <location>
        <begin position="656"/>
        <end position="678"/>
    </location>
</feature>
<dbReference type="AlphaFoldDB" id="A0AB72UH49"/>
<evidence type="ECO:0000313" key="14">
    <source>
        <dbReference type="Proteomes" id="UP000007127"/>
    </source>
</evidence>
<gene>
    <name evidence="13" type="ORF">TH3_17240</name>
</gene>
<organism evidence="13 14">
    <name type="scientific">Thalassospira xiamenensis M-5 = DSM 17429</name>
    <dbReference type="NCBI Taxonomy" id="1123366"/>
    <lineage>
        <taxon>Bacteria</taxon>
        <taxon>Pseudomonadati</taxon>
        <taxon>Pseudomonadota</taxon>
        <taxon>Alphaproteobacteria</taxon>
        <taxon>Rhodospirillales</taxon>
        <taxon>Thalassospiraceae</taxon>
        <taxon>Thalassospira</taxon>
    </lineage>
</organism>
<comment type="similarity">
    <text evidence="2">Belongs to the CcmF/CycK/Ccl1/NrfE/CcsA family.</text>
</comment>
<dbReference type="GO" id="GO:0005886">
    <property type="term" value="C:plasma membrane"/>
    <property type="evidence" value="ECO:0007669"/>
    <property type="project" value="UniProtKB-SubCell"/>
</dbReference>
<dbReference type="PRINTS" id="PR01410">
    <property type="entry name" value="CCBIOGENESIS"/>
</dbReference>
<keyword evidence="4" id="KW-0997">Cell inner membrane</keyword>
<accession>A0AB72UH49</accession>
<dbReference type="Pfam" id="PF01578">
    <property type="entry name" value="Cytochrom_C_asm"/>
    <property type="match status" value="1"/>
</dbReference>
<dbReference type="RefSeq" id="WP_007090227.1">
    <property type="nucleotide sequence ID" value="NZ_CP004388.1"/>
</dbReference>
<dbReference type="EMBL" id="CP004388">
    <property type="protein sequence ID" value="AJD53550.1"/>
    <property type="molecule type" value="Genomic_DNA"/>
</dbReference>
<evidence type="ECO:0000313" key="13">
    <source>
        <dbReference type="EMBL" id="AJD53550.1"/>
    </source>
</evidence>
<feature type="transmembrane region" description="Helical" evidence="10">
    <location>
        <begin position="244"/>
        <end position="262"/>
    </location>
</feature>
<feature type="transmembrane region" description="Helical" evidence="10">
    <location>
        <begin position="424"/>
        <end position="442"/>
    </location>
</feature>
<evidence type="ECO:0000256" key="4">
    <source>
        <dbReference type="ARBA" id="ARBA00022519"/>
    </source>
</evidence>